<evidence type="ECO:0000313" key="4">
    <source>
        <dbReference type="Proteomes" id="UP000429607"/>
    </source>
</evidence>
<evidence type="ECO:0000313" key="1">
    <source>
        <dbReference type="EMBL" id="KAE8971268.1"/>
    </source>
</evidence>
<evidence type="ECO:0000313" key="6">
    <source>
        <dbReference type="Proteomes" id="UP000435112"/>
    </source>
</evidence>
<proteinExistence type="predicted"/>
<accession>A0A6A3HU74</accession>
<sequence length="141" mass="16062">METWRIKMQGTCLLTRLGVLLRNIYLKASRTIPRYCRRHPRFTFCRFNEVVLPLALWSTGSRPTLCTYQVPVVVVERSGDECFRGGLATLLEIRILRCRAGGGAHFEYLASLCSRTARRVAKSHDGRPLVDHVLVIDLTSE</sequence>
<comment type="caution">
    <text evidence="1">The sequence shown here is derived from an EMBL/GenBank/DDBJ whole genome shotgun (WGS) entry which is preliminary data.</text>
</comment>
<organism evidence="1 6">
    <name type="scientific">Phytophthora rubi</name>
    <dbReference type="NCBI Taxonomy" id="129364"/>
    <lineage>
        <taxon>Eukaryota</taxon>
        <taxon>Sar</taxon>
        <taxon>Stramenopiles</taxon>
        <taxon>Oomycota</taxon>
        <taxon>Peronosporomycetes</taxon>
        <taxon>Peronosporales</taxon>
        <taxon>Peronosporaceae</taxon>
        <taxon>Phytophthora</taxon>
    </lineage>
</organism>
<gene>
    <name evidence="2" type="ORF">PR001_g24321</name>
    <name evidence="1" type="ORF">PR002_g26881</name>
    <name evidence="3" type="ORF">PR003_g25796</name>
</gene>
<dbReference type="AlphaFoldDB" id="A0A6A3HU74"/>
<keyword evidence="5" id="KW-1185">Reference proteome</keyword>
<reference evidence="4 6" key="1">
    <citation type="submission" date="2018-09" db="EMBL/GenBank/DDBJ databases">
        <title>Genomic investigation of the strawberry pathogen Phytophthora fragariae indicates pathogenicity is determined by transcriptional variation in three key races.</title>
        <authorList>
            <person name="Adams T.M."/>
            <person name="Armitage A.D."/>
            <person name="Sobczyk M.K."/>
            <person name="Bates H.J."/>
            <person name="Dunwell J.M."/>
            <person name="Nellist C.F."/>
            <person name="Harrison R.J."/>
        </authorList>
    </citation>
    <scope>NUCLEOTIDE SEQUENCE [LARGE SCALE GENOMIC DNA]</scope>
    <source>
        <strain evidence="2 4">SCRP249</strain>
        <strain evidence="1 6">SCRP324</strain>
        <strain evidence="3 5">SCRP333</strain>
    </source>
</reference>
<dbReference type="EMBL" id="QXFU01004009">
    <property type="protein sequence ID" value="KAE8971268.1"/>
    <property type="molecule type" value="Genomic_DNA"/>
</dbReference>
<dbReference type="EMBL" id="QXFV01003071">
    <property type="protein sequence ID" value="KAE8980265.1"/>
    <property type="molecule type" value="Genomic_DNA"/>
</dbReference>
<evidence type="ECO:0000313" key="2">
    <source>
        <dbReference type="EMBL" id="KAE8980265.1"/>
    </source>
</evidence>
<dbReference type="Proteomes" id="UP000429607">
    <property type="component" value="Unassembled WGS sequence"/>
</dbReference>
<dbReference type="Proteomes" id="UP000435112">
    <property type="component" value="Unassembled WGS sequence"/>
</dbReference>
<dbReference type="Proteomes" id="UP000434957">
    <property type="component" value="Unassembled WGS sequence"/>
</dbReference>
<name>A0A6A3HU74_9STRA</name>
<protein>
    <submittedName>
        <fullName evidence="1">Uncharacterized protein</fullName>
    </submittedName>
</protein>
<dbReference type="EMBL" id="QXFT01003177">
    <property type="protein sequence ID" value="KAE9288485.1"/>
    <property type="molecule type" value="Genomic_DNA"/>
</dbReference>
<evidence type="ECO:0000313" key="5">
    <source>
        <dbReference type="Proteomes" id="UP000434957"/>
    </source>
</evidence>
<evidence type="ECO:0000313" key="3">
    <source>
        <dbReference type="EMBL" id="KAE9288485.1"/>
    </source>
</evidence>